<dbReference type="SUPFAM" id="SSF51412">
    <property type="entry name" value="Inosine monophosphate dehydrogenase (IMPDH)"/>
    <property type="match status" value="1"/>
</dbReference>
<keyword evidence="2" id="KW-0288">FMN</keyword>
<keyword evidence="1" id="KW-0285">Flavoprotein</keyword>
<evidence type="ECO:0000313" key="5">
    <source>
        <dbReference type="EMBL" id="MDE4165253.1"/>
    </source>
</evidence>
<name>A0A1B0ZUJ6_9RHOB</name>
<dbReference type="RefSeq" id="WP_065272558.1">
    <property type="nucleotide sequence ID" value="NZ_CP015124.1"/>
</dbReference>
<evidence type="ECO:0000313" key="4">
    <source>
        <dbReference type="EMBL" id="ANP37789.1"/>
    </source>
</evidence>
<dbReference type="InterPro" id="IPR004136">
    <property type="entry name" value="NMO"/>
</dbReference>
<dbReference type="Proteomes" id="UP000092565">
    <property type="component" value="Chromosome"/>
</dbReference>
<protein>
    <submittedName>
        <fullName evidence="4 5">Monooxygenase</fullName>
    </submittedName>
</protein>
<organism evidence="4 6">
    <name type="scientific">Phaeobacter gallaeciensis</name>
    <dbReference type="NCBI Taxonomy" id="60890"/>
    <lineage>
        <taxon>Bacteria</taxon>
        <taxon>Pseudomonadati</taxon>
        <taxon>Pseudomonadota</taxon>
        <taxon>Alphaproteobacteria</taxon>
        <taxon>Rhodobacterales</taxon>
        <taxon>Roseobacteraceae</taxon>
        <taxon>Phaeobacter</taxon>
    </lineage>
</organism>
<reference evidence="5 7" key="2">
    <citation type="submission" date="2023-02" db="EMBL/GenBank/DDBJ databases">
        <title>Population genomics of bacteria associated with diatom.</title>
        <authorList>
            <person name="Xie J."/>
            <person name="Wang H."/>
        </authorList>
    </citation>
    <scope>NUCLEOTIDE SEQUENCE [LARGE SCALE GENOMIC DNA]</scope>
    <source>
        <strain evidence="5 7">PT47_8</strain>
    </source>
</reference>
<evidence type="ECO:0000256" key="3">
    <source>
        <dbReference type="ARBA" id="ARBA00023002"/>
    </source>
</evidence>
<dbReference type="Pfam" id="PF03060">
    <property type="entry name" value="NMO"/>
    <property type="match status" value="1"/>
</dbReference>
<dbReference type="Gene3D" id="3.20.20.70">
    <property type="entry name" value="Aldolase class I"/>
    <property type="match status" value="1"/>
</dbReference>
<dbReference type="PATRIC" id="fig|60890.4.peg.2827"/>
<dbReference type="OrthoDB" id="9778912at2"/>
<dbReference type="AlphaFoldDB" id="A0A1B0ZUJ6"/>
<evidence type="ECO:0000313" key="6">
    <source>
        <dbReference type="Proteomes" id="UP000092565"/>
    </source>
</evidence>
<dbReference type="PANTHER" id="PTHR32332:SF38">
    <property type="entry name" value="MONOOXYGENASE RV1533-RELATED"/>
    <property type="match status" value="1"/>
</dbReference>
<evidence type="ECO:0000313" key="7">
    <source>
        <dbReference type="Proteomes" id="UP001218364"/>
    </source>
</evidence>
<sequence length="380" mass="39646">MKSDLCKQLGIEFPLFAFSHCRDVVAAVTNAGGMGVFGAAMMSPEQLEEELSWIDDHVDGRPYGVDLIVPNKFEAKGQDIPDEQILAMVPEGHKEFAASVLRDKGLDPGDLDARRQELLVFRDNISADGARRSLEVAFRHPIALIANALGVPPADMLEMGKAHGVAVAALVGTAQHARAQVAAGVDIIVAAGGEAGGHTGEISTMVLVPEVVQSIADMGADVPVLAAGGIASGAQMAGAMAMGAAGAWCGSVWLTTAEAETNPVVKEKMLAASSADTVRARSRTGKPSRQLVSGWTEAWEGKGAPKPLPMPLQTLVSEPALARIDQLSQTGDAGAQELATYWVGQGVGLMTQAMSAGAVVQAFKEDFLRGYERLQAALEG</sequence>
<dbReference type="PANTHER" id="PTHR32332">
    <property type="entry name" value="2-NITROPROPANE DIOXYGENASE"/>
    <property type="match status" value="1"/>
</dbReference>
<dbReference type="Proteomes" id="UP001218364">
    <property type="component" value="Unassembled WGS sequence"/>
</dbReference>
<gene>
    <name evidence="4" type="ORF">JL2886_02903</name>
    <name evidence="5" type="ORF">PXK24_06085</name>
</gene>
<dbReference type="InterPro" id="IPR013785">
    <property type="entry name" value="Aldolase_TIM"/>
</dbReference>
<reference evidence="4 6" key="1">
    <citation type="submission" date="2016-04" db="EMBL/GenBank/DDBJ databases">
        <authorList>
            <person name="Evans L.H."/>
            <person name="Alamgir A."/>
            <person name="Owens N."/>
            <person name="Weber N.D."/>
            <person name="Virtaneva K."/>
            <person name="Barbian K."/>
            <person name="Babar A."/>
            <person name="Rosenke K."/>
        </authorList>
    </citation>
    <scope>NUCLEOTIDE SEQUENCE [LARGE SCALE GENOMIC DNA]</scope>
    <source>
        <strain evidence="4 6">JL2886</strain>
    </source>
</reference>
<keyword evidence="3" id="KW-0560">Oxidoreductase</keyword>
<dbReference type="CDD" id="cd04730">
    <property type="entry name" value="NPD_like"/>
    <property type="match status" value="1"/>
</dbReference>
<proteinExistence type="predicted"/>
<evidence type="ECO:0000256" key="2">
    <source>
        <dbReference type="ARBA" id="ARBA00022643"/>
    </source>
</evidence>
<keyword evidence="4" id="KW-0503">Monooxygenase</keyword>
<accession>A0A1B0ZUJ6</accession>
<keyword evidence="6" id="KW-1185">Reference proteome</keyword>
<dbReference type="GO" id="GO:0018580">
    <property type="term" value="F:nitronate monooxygenase activity"/>
    <property type="evidence" value="ECO:0007669"/>
    <property type="project" value="InterPro"/>
</dbReference>
<dbReference type="EMBL" id="CP015124">
    <property type="protein sequence ID" value="ANP37789.1"/>
    <property type="molecule type" value="Genomic_DNA"/>
</dbReference>
<evidence type="ECO:0000256" key="1">
    <source>
        <dbReference type="ARBA" id="ARBA00022630"/>
    </source>
</evidence>
<dbReference type="EMBL" id="JARCJK010000002">
    <property type="protein sequence ID" value="MDE4165253.1"/>
    <property type="molecule type" value="Genomic_DNA"/>
</dbReference>